<gene>
    <name evidence="2" type="ORF">IQ235_07930</name>
</gene>
<dbReference type="RefSeq" id="WP_264320951.1">
    <property type="nucleotide sequence ID" value="NZ_JADEXN010000110.1"/>
</dbReference>
<proteinExistence type="predicted"/>
<feature type="signal peptide" evidence="1">
    <location>
        <begin position="1"/>
        <end position="18"/>
    </location>
</feature>
<dbReference type="PROSITE" id="PS51257">
    <property type="entry name" value="PROKAR_LIPOPROTEIN"/>
    <property type="match status" value="1"/>
</dbReference>
<sequence>MKKIAIGILLLWMHGLMSCGSTKRCVFVGEFSNPNPSKKMCGYKCRGYGAIATFEWDKNKPCPPSFDGNFPGP</sequence>
<reference evidence="2" key="1">
    <citation type="submission" date="2020-10" db="EMBL/GenBank/DDBJ databases">
        <authorList>
            <person name="Castelo-Branco R."/>
            <person name="Eusebio N."/>
            <person name="Adriana R."/>
            <person name="Vieira A."/>
            <person name="Brugerolle De Fraissinette N."/>
            <person name="Rezende De Castro R."/>
            <person name="Schneider M.P."/>
            <person name="Vasconcelos V."/>
            <person name="Leao P.N."/>
        </authorList>
    </citation>
    <scope>NUCLEOTIDE SEQUENCE</scope>
    <source>
        <strain evidence="2">LEGE 11467</strain>
    </source>
</reference>
<feature type="chain" id="PRO_5037825517" evidence="1">
    <location>
        <begin position="19"/>
        <end position="73"/>
    </location>
</feature>
<organism evidence="2 3">
    <name type="scientific">Zarconia navalis LEGE 11467</name>
    <dbReference type="NCBI Taxonomy" id="1828826"/>
    <lineage>
        <taxon>Bacteria</taxon>
        <taxon>Bacillati</taxon>
        <taxon>Cyanobacteriota</taxon>
        <taxon>Cyanophyceae</taxon>
        <taxon>Oscillatoriophycideae</taxon>
        <taxon>Oscillatoriales</taxon>
        <taxon>Oscillatoriales incertae sedis</taxon>
        <taxon>Zarconia</taxon>
        <taxon>Zarconia navalis</taxon>
    </lineage>
</organism>
<keyword evidence="3" id="KW-1185">Reference proteome</keyword>
<evidence type="ECO:0000313" key="3">
    <source>
        <dbReference type="Proteomes" id="UP000621799"/>
    </source>
</evidence>
<evidence type="ECO:0000256" key="1">
    <source>
        <dbReference type="SAM" id="SignalP"/>
    </source>
</evidence>
<accession>A0A928VUY2</accession>
<evidence type="ECO:0000313" key="2">
    <source>
        <dbReference type="EMBL" id="MBE9040707.1"/>
    </source>
</evidence>
<dbReference type="AlphaFoldDB" id="A0A928VUY2"/>
<name>A0A928VUY2_9CYAN</name>
<dbReference type="EMBL" id="JADEXN010000110">
    <property type="protein sequence ID" value="MBE9040707.1"/>
    <property type="molecule type" value="Genomic_DNA"/>
</dbReference>
<protein>
    <submittedName>
        <fullName evidence="2">Uncharacterized protein</fullName>
    </submittedName>
</protein>
<dbReference type="Proteomes" id="UP000621799">
    <property type="component" value="Unassembled WGS sequence"/>
</dbReference>
<comment type="caution">
    <text evidence="2">The sequence shown here is derived from an EMBL/GenBank/DDBJ whole genome shotgun (WGS) entry which is preliminary data.</text>
</comment>
<keyword evidence="1" id="KW-0732">Signal</keyword>